<dbReference type="HOGENOM" id="CLU_929526_0_0_3"/>
<gene>
    <name evidence="2" type="ORF">Cri9333_0854</name>
</gene>
<dbReference type="Proteomes" id="UP000010472">
    <property type="component" value="Chromosome"/>
</dbReference>
<proteinExistence type="predicted"/>
<evidence type="ECO:0000256" key="1">
    <source>
        <dbReference type="SAM" id="Phobius"/>
    </source>
</evidence>
<keyword evidence="1" id="KW-0812">Transmembrane</keyword>
<dbReference type="KEGG" id="cep:Cri9333_0854"/>
<dbReference type="AlphaFoldDB" id="K9VUY5"/>
<dbReference type="EMBL" id="CP003620">
    <property type="protein sequence ID" value="AFZ11771.1"/>
    <property type="molecule type" value="Genomic_DNA"/>
</dbReference>
<evidence type="ECO:0000313" key="2">
    <source>
        <dbReference type="EMBL" id="AFZ11771.1"/>
    </source>
</evidence>
<dbReference type="PATRIC" id="fig|1173022.3.peg.924"/>
<feature type="transmembrane region" description="Helical" evidence="1">
    <location>
        <begin position="122"/>
        <end position="140"/>
    </location>
</feature>
<keyword evidence="1" id="KW-1133">Transmembrane helix</keyword>
<dbReference type="OrthoDB" id="452601at2"/>
<keyword evidence="3" id="KW-1185">Reference proteome</keyword>
<evidence type="ECO:0000313" key="3">
    <source>
        <dbReference type="Proteomes" id="UP000010472"/>
    </source>
</evidence>
<name>K9VUY5_9CYAN</name>
<accession>K9VUY5</accession>
<feature type="transmembrane region" description="Helical" evidence="1">
    <location>
        <begin position="96"/>
        <end position="116"/>
    </location>
</feature>
<sequence>MASLLTLFSKEQTELETELNKATSTEQVVKLVQNRLDHLEKSYMGQLNVAQVRLASLFMDTLRQSITTLSAANEIQLISEPQPIINQAIKSVPNKLILKVLQALIALGILGSLFSLTKTDPGVWMGILLMFVLLGLEVALQLDKNNQKNISDLAIAANQPTPVLRIDSKVLLDNLADALAIIDNAVARLEEGNKPVSNNGIEQLPELLNLIQRLWGASLLEKPQMALDLSKLLPQILITQGIRAQVYQENIAGSDRQFFEFEPNIDPDAKDYVTVTPALFKGDRLLRRGRVIEPASADI</sequence>
<dbReference type="RefSeq" id="WP_015201893.1">
    <property type="nucleotide sequence ID" value="NC_019753.1"/>
</dbReference>
<protein>
    <submittedName>
        <fullName evidence="2">Uncharacterized protein</fullName>
    </submittedName>
</protein>
<dbReference type="eggNOG" id="ENOG502Z8EU">
    <property type="taxonomic scope" value="Bacteria"/>
</dbReference>
<reference evidence="2 3" key="1">
    <citation type="submission" date="2012-06" db="EMBL/GenBank/DDBJ databases">
        <title>Finished chromosome of genome of Crinalium epipsammum PCC 9333.</title>
        <authorList>
            <consortium name="US DOE Joint Genome Institute"/>
            <person name="Gugger M."/>
            <person name="Coursin T."/>
            <person name="Rippka R."/>
            <person name="Tandeau De Marsac N."/>
            <person name="Huntemann M."/>
            <person name="Wei C.-L."/>
            <person name="Han J."/>
            <person name="Detter J.C."/>
            <person name="Han C."/>
            <person name="Tapia R."/>
            <person name="Davenport K."/>
            <person name="Daligault H."/>
            <person name="Erkkila T."/>
            <person name="Gu W."/>
            <person name="Munk A.C.C."/>
            <person name="Teshima H."/>
            <person name="Xu Y."/>
            <person name="Chain P."/>
            <person name="Chen A."/>
            <person name="Krypides N."/>
            <person name="Mavromatis K."/>
            <person name="Markowitz V."/>
            <person name="Szeto E."/>
            <person name="Ivanova N."/>
            <person name="Mikhailova N."/>
            <person name="Ovchinnikova G."/>
            <person name="Pagani I."/>
            <person name="Pati A."/>
            <person name="Goodwin L."/>
            <person name="Peters L."/>
            <person name="Pitluck S."/>
            <person name="Woyke T."/>
            <person name="Kerfeld C."/>
        </authorList>
    </citation>
    <scope>NUCLEOTIDE SEQUENCE [LARGE SCALE GENOMIC DNA]</scope>
    <source>
        <strain evidence="2 3">PCC 9333</strain>
    </source>
</reference>
<keyword evidence="1" id="KW-0472">Membrane</keyword>
<organism evidence="2 3">
    <name type="scientific">Crinalium epipsammum PCC 9333</name>
    <dbReference type="NCBI Taxonomy" id="1173022"/>
    <lineage>
        <taxon>Bacteria</taxon>
        <taxon>Bacillati</taxon>
        <taxon>Cyanobacteriota</taxon>
        <taxon>Cyanophyceae</taxon>
        <taxon>Gomontiellales</taxon>
        <taxon>Gomontiellaceae</taxon>
        <taxon>Crinalium</taxon>
    </lineage>
</organism>